<comment type="similarity">
    <text evidence="2">Belongs to the ZIP transporter (TC 2.A.5) family.</text>
</comment>
<dbReference type="RefSeq" id="XP_001743978.1">
    <property type="nucleotide sequence ID" value="XM_001743926.1"/>
</dbReference>
<dbReference type="eggNOG" id="KOG2693">
    <property type="taxonomic scope" value="Eukaryota"/>
</dbReference>
<evidence type="ECO:0000256" key="2">
    <source>
        <dbReference type="ARBA" id="ARBA00006939"/>
    </source>
</evidence>
<comment type="subcellular location">
    <subcellularLocation>
        <location evidence="1">Membrane</location>
        <topology evidence="1">Multi-pass membrane protein</topology>
    </subcellularLocation>
</comment>
<dbReference type="InParanoid" id="A9UTV0"/>
<reference evidence="7 8" key="1">
    <citation type="journal article" date="2008" name="Nature">
        <title>The genome of the choanoflagellate Monosiga brevicollis and the origin of metazoans.</title>
        <authorList>
            <consortium name="JGI Sequencing"/>
            <person name="King N."/>
            <person name="Westbrook M.J."/>
            <person name="Young S.L."/>
            <person name="Kuo A."/>
            <person name="Abedin M."/>
            <person name="Chapman J."/>
            <person name="Fairclough S."/>
            <person name="Hellsten U."/>
            <person name="Isogai Y."/>
            <person name="Letunic I."/>
            <person name="Marr M."/>
            <person name="Pincus D."/>
            <person name="Putnam N."/>
            <person name="Rokas A."/>
            <person name="Wright K.J."/>
            <person name="Zuzow R."/>
            <person name="Dirks W."/>
            <person name="Good M."/>
            <person name="Goodstein D."/>
            <person name="Lemons D."/>
            <person name="Li W."/>
            <person name="Lyons J.B."/>
            <person name="Morris A."/>
            <person name="Nichols S."/>
            <person name="Richter D.J."/>
            <person name="Salamov A."/>
            <person name="Bork P."/>
            <person name="Lim W.A."/>
            <person name="Manning G."/>
            <person name="Miller W.T."/>
            <person name="McGinnis W."/>
            <person name="Shapiro H."/>
            <person name="Tjian R."/>
            <person name="Grigoriev I.V."/>
            <person name="Rokhsar D."/>
        </authorList>
    </citation>
    <scope>NUCLEOTIDE SEQUENCE [LARGE SCALE GENOMIC DNA]</scope>
    <source>
        <strain evidence="8">MX1 / ATCC 50154</strain>
    </source>
</reference>
<feature type="non-terminal residue" evidence="7">
    <location>
        <position position="1"/>
    </location>
</feature>
<gene>
    <name evidence="7" type="ORF">MONBRDRAFT_15239</name>
</gene>
<dbReference type="GeneID" id="5888897"/>
<dbReference type="GO" id="GO:0046873">
    <property type="term" value="F:metal ion transmembrane transporter activity"/>
    <property type="evidence" value="ECO:0007669"/>
    <property type="project" value="InterPro"/>
</dbReference>
<dbReference type="Pfam" id="PF02535">
    <property type="entry name" value="Zip"/>
    <property type="match status" value="1"/>
</dbReference>
<feature type="transmembrane region" description="Helical" evidence="6">
    <location>
        <begin position="109"/>
        <end position="131"/>
    </location>
</feature>
<evidence type="ECO:0000256" key="3">
    <source>
        <dbReference type="ARBA" id="ARBA00022692"/>
    </source>
</evidence>
<evidence type="ECO:0000313" key="8">
    <source>
        <dbReference type="Proteomes" id="UP000001357"/>
    </source>
</evidence>
<accession>A9UTV0</accession>
<dbReference type="AlphaFoldDB" id="A9UTV0"/>
<dbReference type="PANTHER" id="PTHR12191">
    <property type="entry name" value="SOLUTE CARRIER FAMILY 39"/>
    <property type="match status" value="1"/>
</dbReference>
<dbReference type="STRING" id="81824.A9UTV0"/>
<protein>
    <submittedName>
        <fullName evidence="7">Uncharacterized protein</fullName>
    </submittedName>
</protein>
<dbReference type="PANTHER" id="PTHR12191:SF37">
    <property type="entry name" value="ZINC TRANSPORTER FOI"/>
    <property type="match status" value="1"/>
</dbReference>
<evidence type="ECO:0000256" key="4">
    <source>
        <dbReference type="ARBA" id="ARBA00022989"/>
    </source>
</evidence>
<keyword evidence="5 6" id="KW-0472">Membrane</keyword>
<evidence type="ECO:0000256" key="5">
    <source>
        <dbReference type="ARBA" id="ARBA00023136"/>
    </source>
</evidence>
<organism evidence="7 8">
    <name type="scientific">Monosiga brevicollis</name>
    <name type="common">Choanoflagellate</name>
    <dbReference type="NCBI Taxonomy" id="81824"/>
    <lineage>
        <taxon>Eukaryota</taxon>
        <taxon>Choanoflagellata</taxon>
        <taxon>Craspedida</taxon>
        <taxon>Salpingoecidae</taxon>
        <taxon>Monosiga</taxon>
    </lineage>
</organism>
<dbReference type="InterPro" id="IPR050799">
    <property type="entry name" value="ZIP_Transporter"/>
</dbReference>
<dbReference type="Proteomes" id="UP000001357">
    <property type="component" value="Unassembled WGS sequence"/>
</dbReference>
<sequence length="139" mass="14622">GLVLGAAFSANLTTGISTTIAIVLHELPHELGDFAVLIESGWTVKRALLANFLSSLTAFIGLFIGLAVAGSTFESQQWVLSAAAGIFLYIALSDIVPELMSLLVHSKNFVLSLALATGGMWVSIGIMIVLAKYEDDIAV</sequence>
<evidence type="ECO:0000256" key="1">
    <source>
        <dbReference type="ARBA" id="ARBA00004141"/>
    </source>
</evidence>
<keyword evidence="3 6" id="KW-0812">Transmembrane</keyword>
<dbReference type="GO" id="GO:0016020">
    <property type="term" value="C:membrane"/>
    <property type="evidence" value="ECO:0007669"/>
    <property type="project" value="UniProtKB-SubCell"/>
</dbReference>
<dbReference type="EMBL" id="CH991545">
    <property type="protein sequence ID" value="EDQ91556.1"/>
    <property type="molecule type" value="Genomic_DNA"/>
</dbReference>
<keyword evidence="4 6" id="KW-1133">Transmembrane helix</keyword>
<evidence type="ECO:0000313" key="7">
    <source>
        <dbReference type="EMBL" id="EDQ91556.1"/>
    </source>
</evidence>
<feature type="transmembrane region" description="Helical" evidence="6">
    <location>
        <begin position="6"/>
        <end position="27"/>
    </location>
</feature>
<feature type="transmembrane region" description="Helical" evidence="6">
    <location>
        <begin position="48"/>
        <end position="72"/>
    </location>
</feature>
<proteinExistence type="inferred from homology"/>
<feature type="transmembrane region" description="Helical" evidence="6">
    <location>
        <begin position="78"/>
        <end position="97"/>
    </location>
</feature>
<dbReference type="KEGG" id="mbr:MONBRDRAFT_15239"/>
<evidence type="ECO:0000256" key="6">
    <source>
        <dbReference type="SAM" id="Phobius"/>
    </source>
</evidence>
<dbReference type="InterPro" id="IPR003689">
    <property type="entry name" value="ZIP"/>
</dbReference>
<keyword evidence="8" id="KW-1185">Reference proteome</keyword>
<name>A9UTV0_MONBE</name>